<evidence type="ECO:0000313" key="5">
    <source>
        <dbReference type="EMBL" id="CUH58988.1"/>
    </source>
</evidence>
<reference evidence="5 6" key="1">
    <citation type="submission" date="2015-09" db="EMBL/GenBank/DDBJ databases">
        <authorList>
            <consortium name="Swine Surveillance"/>
        </authorList>
    </citation>
    <scope>NUCLEOTIDE SEQUENCE [LARGE SCALE GENOMIC DNA]</scope>
    <source>
        <strain evidence="5 6">CECT 5294</strain>
    </source>
</reference>
<dbReference type="InterPro" id="IPR040442">
    <property type="entry name" value="Pyrv_kinase-like_dom_sf"/>
</dbReference>
<keyword evidence="3 5" id="KW-0456">Lyase</keyword>
<evidence type="ECO:0000313" key="6">
    <source>
        <dbReference type="Proteomes" id="UP000051298"/>
    </source>
</evidence>
<dbReference type="RefSeq" id="WP_058122310.1">
    <property type="nucleotide sequence ID" value="NZ_CYRX01000008.1"/>
</dbReference>
<dbReference type="InterPro" id="IPR005000">
    <property type="entry name" value="Aldolase/citrate-lyase_domain"/>
</dbReference>
<dbReference type="InterPro" id="IPR015813">
    <property type="entry name" value="Pyrv/PenolPyrv_kinase-like_dom"/>
</dbReference>
<dbReference type="EC" id="4.1.2.-" evidence="5"/>
<dbReference type="PANTHER" id="PTHR30502:SF0">
    <property type="entry name" value="PHOSPHOENOLPYRUVATE CARBOXYLASE FAMILY PROTEIN"/>
    <property type="match status" value="1"/>
</dbReference>
<proteinExistence type="inferred from homology"/>
<feature type="domain" description="HpcH/HpaI aldolase/citrate lyase" evidence="4">
    <location>
        <begin position="18"/>
        <end position="244"/>
    </location>
</feature>
<dbReference type="Proteomes" id="UP000051298">
    <property type="component" value="Unassembled WGS sequence"/>
</dbReference>
<evidence type="ECO:0000256" key="1">
    <source>
        <dbReference type="ARBA" id="ARBA00005568"/>
    </source>
</evidence>
<dbReference type="PANTHER" id="PTHR30502">
    <property type="entry name" value="2-KETO-3-DEOXY-L-RHAMNONATE ALDOLASE"/>
    <property type="match status" value="1"/>
</dbReference>
<accession>A0A0P1EVI7</accession>
<gene>
    <name evidence="5" type="primary">hpcH</name>
    <name evidence="5" type="ORF">THS5294_00268</name>
</gene>
<protein>
    <submittedName>
        <fullName evidence="5">4-hydroxy-2-oxo-heptane-1,7-dioate aldolase</fullName>
        <ecNumber evidence="5">4.1.2.-</ecNumber>
    </submittedName>
</protein>
<sequence>MPVAPNELKAALQGDACQVGLWLNLGSAISAEVAGNAGYDWCLIDAEHGPYDLAAIQAQVIALAGTGAEAVVRVPAAEDWMLKQVLDLGVRSVMVPMVESAAQAEALVRAVRYPPHGVRGFGATVARASGFGAVPDYAQTADAEMCLIVQVESRAALNALPEICAVEGVDVVFIGPTDLAADMGYIADLNNQSVLDAIDRAIDTIVEAGKVPGIISLDRDVCAAYRDKGVRFLGVGSDACLLASAVRATRHLP</sequence>
<dbReference type="GO" id="GO:0046872">
    <property type="term" value="F:metal ion binding"/>
    <property type="evidence" value="ECO:0007669"/>
    <property type="project" value="UniProtKB-KW"/>
</dbReference>
<comment type="similarity">
    <text evidence="1">Belongs to the HpcH/HpaI aldolase family.</text>
</comment>
<dbReference type="SUPFAM" id="SSF51621">
    <property type="entry name" value="Phosphoenolpyruvate/pyruvate domain"/>
    <property type="match status" value="1"/>
</dbReference>
<evidence type="ECO:0000256" key="2">
    <source>
        <dbReference type="ARBA" id="ARBA00022723"/>
    </source>
</evidence>
<dbReference type="InterPro" id="IPR050251">
    <property type="entry name" value="HpcH-HpaI_aldolase"/>
</dbReference>
<name>A0A0P1EVI7_9RHOB</name>
<dbReference type="GO" id="GO:0016832">
    <property type="term" value="F:aldehyde-lyase activity"/>
    <property type="evidence" value="ECO:0007669"/>
    <property type="project" value="TreeGrafter"/>
</dbReference>
<organism evidence="5 6">
    <name type="scientific">Thalassobacter stenotrophicus</name>
    <dbReference type="NCBI Taxonomy" id="266809"/>
    <lineage>
        <taxon>Bacteria</taxon>
        <taxon>Pseudomonadati</taxon>
        <taxon>Pseudomonadota</taxon>
        <taxon>Alphaproteobacteria</taxon>
        <taxon>Rhodobacterales</taxon>
        <taxon>Roseobacteraceae</taxon>
        <taxon>Thalassobacter</taxon>
    </lineage>
</organism>
<evidence type="ECO:0000256" key="3">
    <source>
        <dbReference type="ARBA" id="ARBA00023239"/>
    </source>
</evidence>
<dbReference type="GO" id="GO:0005737">
    <property type="term" value="C:cytoplasm"/>
    <property type="evidence" value="ECO:0007669"/>
    <property type="project" value="TreeGrafter"/>
</dbReference>
<evidence type="ECO:0000259" key="4">
    <source>
        <dbReference type="Pfam" id="PF03328"/>
    </source>
</evidence>
<dbReference type="EMBL" id="CYRX01000008">
    <property type="protein sequence ID" value="CUH58988.1"/>
    <property type="molecule type" value="Genomic_DNA"/>
</dbReference>
<dbReference type="Pfam" id="PF03328">
    <property type="entry name" value="HpcH_HpaI"/>
    <property type="match status" value="1"/>
</dbReference>
<dbReference type="AlphaFoldDB" id="A0A0P1EVI7"/>
<keyword evidence="2" id="KW-0479">Metal-binding</keyword>
<dbReference type="Gene3D" id="3.20.20.60">
    <property type="entry name" value="Phosphoenolpyruvate-binding domains"/>
    <property type="match status" value="1"/>
</dbReference>